<evidence type="ECO:0008006" key="3">
    <source>
        <dbReference type="Google" id="ProtNLM"/>
    </source>
</evidence>
<keyword evidence="2" id="KW-1185">Reference proteome</keyword>
<feature type="non-terminal residue" evidence="1">
    <location>
        <position position="1"/>
    </location>
</feature>
<reference evidence="1" key="1">
    <citation type="submission" date="2018-05" db="EMBL/GenBank/DDBJ databases">
        <title>Draft genome of Mucuna pruriens seed.</title>
        <authorList>
            <person name="Nnadi N.E."/>
            <person name="Vos R."/>
            <person name="Hasami M.H."/>
            <person name="Devisetty U.K."/>
            <person name="Aguiy J.C."/>
        </authorList>
    </citation>
    <scope>NUCLEOTIDE SEQUENCE [LARGE SCALE GENOMIC DNA]</scope>
    <source>
        <strain evidence="1">JCA_2017</strain>
    </source>
</reference>
<dbReference type="Proteomes" id="UP000257109">
    <property type="component" value="Unassembled WGS sequence"/>
</dbReference>
<evidence type="ECO:0000313" key="1">
    <source>
        <dbReference type="EMBL" id="RDX89016.1"/>
    </source>
</evidence>
<comment type="caution">
    <text evidence="1">The sequence shown here is derived from an EMBL/GenBank/DDBJ whole genome shotgun (WGS) entry which is preliminary data.</text>
</comment>
<evidence type="ECO:0000313" key="2">
    <source>
        <dbReference type="Proteomes" id="UP000257109"/>
    </source>
</evidence>
<dbReference type="AlphaFoldDB" id="A0A371GES6"/>
<gene>
    <name evidence="1" type="ORF">CR513_29310</name>
</gene>
<proteinExistence type="predicted"/>
<accession>A0A371GES6</accession>
<name>A0A371GES6_MUCPR</name>
<protein>
    <recommendedName>
        <fullName evidence="3">GAG-pre-integrase domain-containing protein</fullName>
    </recommendedName>
</protein>
<dbReference type="EMBL" id="QJKJ01005787">
    <property type="protein sequence ID" value="RDX89016.1"/>
    <property type="molecule type" value="Genomic_DNA"/>
</dbReference>
<dbReference type="OrthoDB" id="1435675at2759"/>
<organism evidence="1 2">
    <name type="scientific">Mucuna pruriens</name>
    <name type="common">Velvet bean</name>
    <name type="synonym">Dolichos pruriens</name>
    <dbReference type="NCBI Taxonomy" id="157652"/>
    <lineage>
        <taxon>Eukaryota</taxon>
        <taxon>Viridiplantae</taxon>
        <taxon>Streptophyta</taxon>
        <taxon>Embryophyta</taxon>
        <taxon>Tracheophyta</taxon>
        <taxon>Spermatophyta</taxon>
        <taxon>Magnoliopsida</taxon>
        <taxon>eudicotyledons</taxon>
        <taxon>Gunneridae</taxon>
        <taxon>Pentapetalae</taxon>
        <taxon>rosids</taxon>
        <taxon>fabids</taxon>
        <taxon>Fabales</taxon>
        <taxon>Fabaceae</taxon>
        <taxon>Papilionoideae</taxon>
        <taxon>50 kb inversion clade</taxon>
        <taxon>NPAAA clade</taxon>
        <taxon>indigoferoid/millettioid clade</taxon>
        <taxon>Phaseoleae</taxon>
        <taxon>Mucuna</taxon>
    </lineage>
</organism>
<sequence>MMKGGFGIKNLGTSILPKISWKTHLCDACQKGKQIKSTGVYFLSHKNESYEVFEIFYKRVQNEKGICISTIRSDHVKEFENIEFKIFC</sequence>